<dbReference type="GO" id="GO:0008137">
    <property type="term" value="F:NADH dehydrogenase (ubiquinone) activity"/>
    <property type="evidence" value="ECO:0007669"/>
    <property type="project" value="InterPro"/>
</dbReference>
<feature type="transmembrane region" description="Helical" evidence="6">
    <location>
        <begin position="178"/>
        <end position="199"/>
    </location>
</feature>
<keyword evidence="6" id="KW-0813">Transport</keyword>
<evidence type="ECO:0000256" key="4">
    <source>
        <dbReference type="ARBA" id="ARBA00022989"/>
    </source>
</evidence>
<dbReference type="InterPro" id="IPR001750">
    <property type="entry name" value="ND/Mrp_TM"/>
</dbReference>
<dbReference type="HAMAP" id="MF_00445">
    <property type="entry name" value="NDH1_NuoN_1"/>
    <property type="match status" value="1"/>
</dbReference>
<evidence type="ECO:0000259" key="8">
    <source>
        <dbReference type="Pfam" id="PF00361"/>
    </source>
</evidence>
<dbReference type="Proteomes" id="UP000648239">
    <property type="component" value="Unassembled WGS sequence"/>
</dbReference>
<evidence type="ECO:0000313" key="10">
    <source>
        <dbReference type="Proteomes" id="UP000648239"/>
    </source>
</evidence>
<name>A0A8J7C236_9BACT</name>
<comment type="caution">
    <text evidence="9">The sequence shown here is derived from an EMBL/GenBank/DDBJ whole genome shotgun (WGS) entry which is preliminary data.</text>
</comment>
<feature type="transmembrane region" description="Helical" evidence="6">
    <location>
        <begin position="85"/>
        <end position="109"/>
    </location>
</feature>
<accession>A0A8J7C236</accession>
<evidence type="ECO:0000256" key="3">
    <source>
        <dbReference type="ARBA" id="ARBA00022692"/>
    </source>
</evidence>
<dbReference type="InterPro" id="IPR010096">
    <property type="entry name" value="NADH-Q_OxRdtase_suN/2"/>
</dbReference>
<keyword evidence="4 6" id="KW-1133">Transmembrane helix</keyword>
<dbReference type="EC" id="7.1.1.-" evidence="6"/>
<dbReference type="AlphaFoldDB" id="A0A8J7C236"/>
<comment type="subunit">
    <text evidence="6">NDH-1 is composed of 14 different subunits. Subunits NuoA, H, J, K, L, M, N constitute the membrane sector of the complex.</text>
</comment>
<keyword evidence="2" id="KW-0997">Cell inner membrane</keyword>
<feature type="transmembrane region" description="Helical" evidence="6">
    <location>
        <begin position="145"/>
        <end position="166"/>
    </location>
</feature>
<feature type="transmembrane region" description="Helical" evidence="6">
    <location>
        <begin position="289"/>
        <end position="309"/>
    </location>
</feature>
<evidence type="ECO:0000256" key="1">
    <source>
        <dbReference type="ARBA" id="ARBA00004127"/>
    </source>
</evidence>
<reference evidence="9 10" key="1">
    <citation type="submission" date="2020-08" db="EMBL/GenBank/DDBJ databases">
        <title>Acidobacteriota in marine sediments use diverse sulfur dissimilation pathways.</title>
        <authorList>
            <person name="Wasmund K."/>
        </authorList>
    </citation>
    <scope>NUCLEOTIDE SEQUENCE [LARGE SCALE GENOMIC DNA]</scope>
    <source>
        <strain evidence="9">MAG AM4</strain>
    </source>
</reference>
<feature type="transmembrane region" description="Helical" evidence="6">
    <location>
        <begin position="219"/>
        <end position="240"/>
    </location>
</feature>
<evidence type="ECO:0000256" key="5">
    <source>
        <dbReference type="ARBA" id="ARBA00023136"/>
    </source>
</evidence>
<gene>
    <name evidence="6" type="primary">nuoN</name>
    <name evidence="9" type="ORF">IFK94_01850</name>
</gene>
<feature type="transmembrane region" description="Helical" evidence="6">
    <location>
        <begin position="395"/>
        <end position="419"/>
    </location>
</feature>
<dbReference type="PANTHER" id="PTHR22773">
    <property type="entry name" value="NADH DEHYDROGENASE"/>
    <property type="match status" value="1"/>
</dbReference>
<proteinExistence type="inferred from homology"/>
<keyword evidence="6" id="KW-0830">Ubiquinone</keyword>
<feature type="transmembrane region" description="Helical" evidence="6">
    <location>
        <begin position="350"/>
        <end position="374"/>
    </location>
</feature>
<feature type="transmembrane region" description="Helical" evidence="6">
    <location>
        <begin position="121"/>
        <end position="139"/>
    </location>
</feature>
<protein>
    <recommendedName>
        <fullName evidence="6">NADH-quinone oxidoreductase subunit N</fullName>
        <ecNumber evidence="6">7.1.1.-</ecNumber>
    </recommendedName>
    <alternativeName>
        <fullName evidence="6">NADH dehydrogenase I subunit N</fullName>
    </alternativeName>
    <alternativeName>
        <fullName evidence="6">NDH-1 subunit N</fullName>
    </alternativeName>
</protein>
<evidence type="ECO:0000313" key="9">
    <source>
        <dbReference type="EMBL" id="MBD3866841.1"/>
    </source>
</evidence>
<organism evidence="9 10">
    <name type="scientific">Candidatus Polarisedimenticola svalbardensis</name>
    <dbReference type="NCBI Taxonomy" id="2886004"/>
    <lineage>
        <taxon>Bacteria</taxon>
        <taxon>Pseudomonadati</taxon>
        <taxon>Acidobacteriota</taxon>
        <taxon>Candidatus Polarisedimenticolia</taxon>
        <taxon>Candidatus Polarisedimenticolales</taxon>
        <taxon>Candidatus Polarisedimenticolaceae</taxon>
        <taxon>Candidatus Polarisedimenticola</taxon>
    </lineage>
</organism>
<evidence type="ECO:0000256" key="7">
    <source>
        <dbReference type="RuleBase" id="RU000320"/>
    </source>
</evidence>
<feature type="transmembrane region" description="Helical" evidence="6">
    <location>
        <begin position="261"/>
        <end position="283"/>
    </location>
</feature>
<feature type="transmembrane region" description="Helical" evidence="6">
    <location>
        <begin position="20"/>
        <end position="39"/>
    </location>
</feature>
<keyword evidence="3 6" id="KW-0812">Transmembrane</keyword>
<feature type="transmembrane region" description="Helical" evidence="6">
    <location>
        <begin position="318"/>
        <end position="338"/>
    </location>
</feature>
<feature type="domain" description="NADH:quinone oxidoreductase/Mrp antiporter transmembrane" evidence="8">
    <location>
        <begin position="144"/>
        <end position="445"/>
    </location>
</feature>
<comment type="subcellular location">
    <subcellularLocation>
        <location evidence="6">Cell membrane</location>
        <topology evidence="6">Multi-pass membrane protein</topology>
    </subcellularLocation>
    <subcellularLocation>
        <location evidence="1">Endomembrane system</location>
        <topology evidence="1">Multi-pass membrane protein</topology>
    </subcellularLocation>
    <subcellularLocation>
        <location evidence="7">Membrane</location>
        <topology evidence="7">Multi-pass membrane protein</topology>
    </subcellularLocation>
</comment>
<evidence type="ECO:0000256" key="6">
    <source>
        <dbReference type="HAMAP-Rule" id="MF_00445"/>
    </source>
</evidence>
<dbReference type="GO" id="GO:0042773">
    <property type="term" value="P:ATP synthesis coupled electron transport"/>
    <property type="evidence" value="ECO:0007669"/>
    <property type="project" value="InterPro"/>
</dbReference>
<comment type="similarity">
    <text evidence="6">Belongs to the complex I subunit 2 family.</text>
</comment>
<keyword evidence="6" id="KW-1003">Cell membrane</keyword>
<dbReference type="Pfam" id="PF00361">
    <property type="entry name" value="Proton_antipo_M"/>
    <property type="match status" value="1"/>
</dbReference>
<sequence>MAGFDPAVFIENLAWMKPELLLAGFGLLLLLASATVPVAIRQVGGWLTLAVLAVAAFLVTAQLSAGSGGTVASTGAFPDIAGNPAFVVDGFAVVFKLIFLLGAAFTVLMSMKYPDTDGEDSAEFLALVVFSVFGMMFLASGTGLITIYIGLETMALAGYLLVGFRVQEKRANEGAVKYFVLGALASGILLYGISLVYGATGSINLYGIAASLAGDDSGAAGFLGLGVVLMLVGIGFKVAAVPFHMWAPDAYEGATTPATSFLATAAKAGAFAMLLRVFVTAFGDRGADWAPLMILLAAASMTVGNIAALRQDNVKRMLAFSSVGHAGYVLMGLIAVGLSGGDAAIRARGLLSVALYLFIYTFATAGAFALVALLRKNGQPGEMLDDFNGLVKRHPVASVCMLLFLLSLAGIPCTAGFIGKWWLFGAAIKVNLVWLAVVAVLNSVVSLYYYARVMVAIFIRDGDGESKIQVPLPLSAAIGAAGLFTLVIGVYPQPFIRLARYAVLMMGA</sequence>
<feature type="transmembrane region" description="Helical" evidence="6">
    <location>
        <begin position="431"/>
        <end position="451"/>
    </location>
</feature>
<dbReference type="GO" id="GO:0005886">
    <property type="term" value="C:plasma membrane"/>
    <property type="evidence" value="ECO:0007669"/>
    <property type="project" value="UniProtKB-SubCell"/>
</dbReference>
<dbReference type="GO" id="GO:0050136">
    <property type="term" value="F:NADH dehydrogenase (quinone) (non-electrogenic) activity"/>
    <property type="evidence" value="ECO:0007669"/>
    <property type="project" value="UniProtKB-UniRule"/>
</dbReference>
<dbReference type="NCBIfam" id="TIGR01770">
    <property type="entry name" value="NDH_I_N"/>
    <property type="match status" value="1"/>
</dbReference>
<comment type="function">
    <text evidence="6">NDH-1 shuttles electrons from NADH, via FMN and iron-sulfur (Fe-S) centers, to quinones in the respiratory chain. The immediate electron acceptor for the enzyme in this species is believed to be ubiquinone. Couples the redox reaction to proton translocation (for every two electrons transferred, four hydrogen ions are translocated across the cytoplasmic membrane), and thus conserves the redox energy in a proton gradient.</text>
</comment>
<feature type="transmembrane region" description="Helical" evidence="6">
    <location>
        <begin position="46"/>
        <end position="65"/>
    </location>
</feature>
<dbReference type="EMBL" id="JACXWD010000003">
    <property type="protein sequence ID" value="MBD3866841.1"/>
    <property type="molecule type" value="Genomic_DNA"/>
</dbReference>
<comment type="catalytic activity">
    <reaction evidence="6">
        <text>a quinone + NADH + 5 H(+)(in) = a quinol + NAD(+) + 4 H(+)(out)</text>
        <dbReference type="Rhea" id="RHEA:57888"/>
        <dbReference type="ChEBI" id="CHEBI:15378"/>
        <dbReference type="ChEBI" id="CHEBI:24646"/>
        <dbReference type="ChEBI" id="CHEBI:57540"/>
        <dbReference type="ChEBI" id="CHEBI:57945"/>
        <dbReference type="ChEBI" id="CHEBI:132124"/>
    </reaction>
</comment>
<feature type="transmembrane region" description="Helical" evidence="6">
    <location>
        <begin position="472"/>
        <end position="491"/>
    </location>
</feature>
<keyword evidence="6" id="KW-0874">Quinone</keyword>
<evidence type="ECO:0000256" key="2">
    <source>
        <dbReference type="ARBA" id="ARBA00022519"/>
    </source>
</evidence>
<keyword evidence="5 6" id="KW-0472">Membrane</keyword>
<keyword evidence="6" id="KW-0520">NAD</keyword>
<dbReference type="GO" id="GO:0048038">
    <property type="term" value="F:quinone binding"/>
    <property type="evidence" value="ECO:0007669"/>
    <property type="project" value="UniProtKB-KW"/>
</dbReference>
<keyword evidence="6" id="KW-1278">Translocase</keyword>
<dbReference type="GO" id="GO:0012505">
    <property type="term" value="C:endomembrane system"/>
    <property type="evidence" value="ECO:0007669"/>
    <property type="project" value="UniProtKB-SubCell"/>
</dbReference>